<sequence length="127" mass="14812">MTMRDSARLAIENHFFRVYSFPVRSDLHLGMPGEGKQDMQTGRRGAFLPLLELFGPIFVMNILQGSYRIKQVNRLRKKKLIDITFHRMERRSHFHCQSFGFLQTGRSKVHSRYSKALSGQNVFSFSS</sequence>
<keyword evidence="1" id="KW-0812">Transmembrane</keyword>
<name>A0A1I3LGE5_9BACL</name>
<dbReference type="EMBL" id="FORT01000001">
    <property type="protein sequence ID" value="SFI83485.1"/>
    <property type="molecule type" value="Genomic_DNA"/>
</dbReference>
<dbReference type="STRING" id="1884381.SAMN05518846_101294"/>
<proteinExistence type="predicted"/>
<keyword evidence="1" id="KW-1133">Transmembrane helix</keyword>
<dbReference type="Proteomes" id="UP000198915">
    <property type="component" value="Unassembled WGS sequence"/>
</dbReference>
<protein>
    <submittedName>
        <fullName evidence="2">Uncharacterized protein</fullName>
    </submittedName>
</protein>
<organism evidence="2 3">
    <name type="scientific">Brevibacillus centrosporus</name>
    <dbReference type="NCBI Taxonomy" id="54910"/>
    <lineage>
        <taxon>Bacteria</taxon>
        <taxon>Bacillati</taxon>
        <taxon>Bacillota</taxon>
        <taxon>Bacilli</taxon>
        <taxon>Bacillales</taxon>
        <taxon>Paenibacillaceae</taxon>
        <taxon>Brevibacillus</taxon>
    </lineage>
</organism>
<gene>
    <name evidence="2" type="ORF">SAMN05518846_101294</name>
</gene>
<evidence type="ECO:0000313" key="2">
    <source>
        <dbReference type="EMBL" id="SFI83485.1"/>
    </source>
</evidence>
<keyword evidence="1" id="KW-0472">Membrane</keyword>
<accession>A0A1I3LGE5</accession>
<evidence type="ECO:0000313" key="3">
    <source>
        <dbReference type="Proteomes" id="UP000198915"/>
    </source>
</evidence>
<feature type="transmembrane region" description="Helical" evidence="1">
    <location>
        <begin position="46"/>
        <end position="69"/>
    </location>
</feature>
<reference evidence="3" key="1">
    <citation type="submission" date="2016-10" db="EMBL/GenBank/DDBJ databases">
        <authorList>
            <person name="Varghese N."/>
            <person name="Submissions S."/>
        </authorList>
    </citation>
    <scope>NUCLEOTIDE SEQUENCE [LARGE SCALE GENOMIC DNA]</scope>
    <source>
        <strain evidence="3">OK042</strain>
    </source>
</reference>
<keyword evidence="3" id="KW-1185">Reference proteome</keyword>
<dbReference type="AlphaFoldDB" id="A0A1I3LGE5"/>
<evidence type="ECO:0000256" key="1">
    <source>
        <dbReference type="SAM" id="Phobius"/>
    </source>
</evidence>